<evidence type="ECO:0000313" key="6">
    <source>
        <dbReference type="Proteomes" id="UP000184520"/>
    </source>
</evidence>
<dbReference type="PANTHER" id="PTHR43280">
    <property type="entry name" value="ARAC-FAMILY TRANSCRIPTIONAL REGULATOR"/>
    <property type="match status" value="1"/>
</dbReference>
<organism evidence="5 6">
    <name type="scientific">Marisediminitalea aggregata</name>
    <dbReference type="NCBI Taxonomy" id="634436"/>
    <lineage>
        <taxon>Bacteria</taxon>
        <taxon>Pseudomonadati</taxon>
        <taxon>Pseudomonadota</taxon>
        <taxon>Gammaproteobacteria</taxon>
        <taxon>Alteromonadales</taxon>
        <taxon>Alteromonadaceae</taxon>
        <taxon>Marisediminitalea</taxon>
    </lineage>
</organism>
<feature type="domain" description="HTH araC/xylS-type" evidence="4">
    <location>
        <begin position="196"/>
        <end position="294"/>
    </location>
</feature>
<dbReference type="CDD" id="cd06999">
    <property type="entry name" value="cupin_HpaA-like_N"/>
    <property type="match status" value="1"/>
</dbReference>
<keyword evidence="1" id="KW-0805">Transcription regulation</keyword>
<evidence type="ECO:0000259" key="4">
    <source>
        <dbReference type="PROSITE" id="PS01124"/>
    </source>
</evidence>
<dbReference type="RefSeq" id="WP_084526413.1">
    <property type="nucleotide sequence ID" value="NZ_FQWD01000003.1"/>
</dbReference>
<evidence type="ECO:0000256" key="3">
    <source>
        <dbReference type="ARBA" id="ARBA00023163"/>
    </source>
</evidence>
<evidence type="ECO:0000256" key="1">
    <source>
        <dbReference type="ARBA" id="ARBA00023015"/>
    </source>
</evidence>
<dbReference type="InterPro" id="IPR047264">
    <property type="entry name" value="Cupin_HpaA-like_N"/>
</dbReference>
<dbReference type="InterPro" id="IPR003313">
    <property type="entry name" value="AraC-bd"/>
</dbReference>
<dbReference type="GO" id="GO:0003700">
    <property type="term" value="F:DNA-binding transcription factor activity"/>
    <property type="evidence" value="ECO:0007669"/>
    <property type="project" value="InterPro"/>
</dbReference>
<keyword evidence="3" id="KW-0804">Transcription</keyword>
<proteinExistence type="predicted"/>
<dbReference type="Pfam" id="PF12833">
    <property type="entry name" value="HTH_18"/>
    <property type="match status" value="1"/>
</dbReference>
<accession>A0A1M5JH03</accession>
<dbReference type="SUPFAM" id="SSF46689">
    <property type="entry name" value="Homeodomain-like"/>
    <property type="match status" value="1"/>
</dbReference>
<dbReference type="SUPFAM" id="SSF51182">
    <property type="entry name" value="RmlC-like cupins"/>
    <property type="match status" value="1"/>
</dbReference>
<dbReference type="InterPro" id="IPR009057">
    <property type="entry name" value="Homeodomain-like_sf"/>
</dbReference>
<dbReference type="AlphaFoldDB" id="A0A1M5JH03"/>
<dbReference type="Gene3D" id="1.10.10.60">
    <property type="entry name" value="Homeodomain-like"/>
    <property type="match status" value="1"/>
</dbReference>
<dbReference type="Proteomes" id="UP000184520">
    <property type="component" value="Unassembled WGS sequence"/>
</dbReference>
<gene>
    <name evidence="5" type="ORF">SAMN05216361_2095</name>
</gene>
<dbReference type="InterPro" id="IPR011051">
    <property type="entry name" value="RmlC_Cupin_sf"/>
</dbReference>
<evidence type="ECO:0000313" key="5">
    <source>
        <dbReference type="EMBL" id="SHG39876.1"/>
    </source>
</evidence>
<evidence type="ECO:0000256" key="2">
    <source>
        <dbReference type="ARBA" id="ARBA00023125"/>
    </source>
</evidence>
<dbReference type="GO" id="GO:0043565">
    <property type="term" value="F:sequence-specific DNA binding"/>
    <property type="evidence" value="ECO:0007669"/>
    <property type="project" value="InterPro"/>
</dbReference>
<dbReference type="SMART" id="SM00342">
    <property type="entry name" value="HTH_ARAC"/>
    <property type="match status" value="1"/>
</dbReference>
<dbReference type="STRING" id="634436.SAMN05216361_2095"/>
<dbReference type="Gene3D" id="2.60.120.10">
    <property type="entry name" value="Jelly Rolls"/>
    <property type="match status" value="1"/>
</dbReference>
<protein>
    <submittedName>
        <fullName evidence="5">AraC family transcriptional regulator, transcriptional activator of pobA</fullName>
    </submittedName>
</protein>
<dbReference type="Pfam" id="PF02311">
    <property type="entry name" value="AraC_binding"/>
    <property type="match status" value="1"/>
</dbReference>
<name>A0A1M5JH03_9ALTE</name>
<dbReference type="InterPro" id="IPR018060">
    <property type="entry name" value="HTH_AraC"/>
</dbReference>
<dbReference type="PROSITE" id="PS01124">
    <property type="entry name" value="HTH_ARAC_FAMILY_2"/>
    <property type="match status" value="1"/>
</dbReference>
<dbReference type="InterPro" id="IPR014710">
    <property type="entry name" value="RmlC-like_jellyroll"/>
</dbReference>
<dbReference type="PANTHER" id="PTHR43280:SF32">
    <property type="entry name" value="TRANSCRIPTIONAL REGULATORY PROTEIN"/>
    <property type="match status" value="1"/>
</dbReference>
<keyword evidence="2" id="KW-0238">DNA-binding</keyword>
<sequence length="297" mass="34441">MARRVSQESIPFYHLYGETFLQWEPGSIHLESIVSRSRMLGWEIKPHRHHKLAQIICVFGHAWQVELDDARYDLSGNWLVMIPPGVVHGFHFEPDTQGFVLSVNSDFLAELAATGEDPSAYDALWAPQPVEFSDQRHIEQFRQLLLSLDDEIKRAESDSRSAVNHLLQLLFINIRRQQRLESIYSESSSRETRILVKFKALIEAHYQQHLSVKAYADLLFISVSTLARICQSVLNSSPKQIIRQRLMNESKRRLIYTRQSIDDIALTLGYKDVGYFCRQFKQQEGITAGEYRKRHAV</sequence>
<keyword evidence="6" id="KW-1185">Reference proteome</keyword>
<dbReference type="EMBL" id="FQWD01000003">
    <property type="protein sequence ID" value="SHG39876.1"/>
    <property type="molecule type" value="Genomic_DNA"/>
</dbReference>
<dbReference type="OrthoDB" id="9814125at2"/>
<reference evidence="6" key="1">
    <citation type="submission" date="2016-11" db="EMBL/GenBank/DDBJ databases">
        <authorList>
            <person name="Varghese N."/>
            <person name="Submissions S."/>
        </authorList>
    </citation>
    <scope>NUCLEOTIDE SEQUENCE [LARGE SCALE GENOMIC DNA]</scope>
    <source>
        <strain evidence="6">CGMCC 1.8995</strain>
    </source>
</reference>